<sequence length="198" mass="22878">MGREGNNMTKIEQLLQILEKNKSVQSILERANELSMPNWYLGAGGIVQTVWNVKHGFDLEHGIKDYDLVYYDADDISYEAEDVFIQKGKELFKDIPILVEIRNQARVHLWYEKHFGKPVGQYKSAEEAINTWPTTATSVGVRKTDGQIRICAPFGLDDLLDMVVRANKALITGKIYQDKIDRWIKIWPNLKIVPWEQE</sequence>
<comment type="caution">
    <text evidence="1">The sequence shown here is derived from an EMBL/GenBank/DDBJ whole genome shotgun (WGS) entry which is preliminary data.</text>
</comment>
<evidence type="ECO:0000313" key="2">
    <source>
        <dbReference type="Proteomes" id="UP000231550"/>
    </source>
</evidence>
<reference evidence="1 2" key="1">
    <citation type="submission" date="2017-09" db="EMBL/GenBank/DDBJ databases">
        <title>Depth-based differentiation of microbial function through sediment-hosted aquifers and enrichment of novel symbionts in the deep terrestrial subsurface.</title>
        <authorList>
            <person name="Probst A.J."/>
            <person name="Ladd B."/>
            <person name="Jarett J.K."/>
            <person name="Geller-Mcgrath D.E."/>
            <person name="Sieber C.M."/>
            <person name="Emerson J.B."/>
            <person name="Anantharaman K."/>
            <person name="Thomas B.C."/>
            <person name="Malmstrom R."/>
            <person name="Stieglmeier M."/>
            <person name="Klingl A."/>
            <person name="Woyke T."/>
            <person name="Ryan C.M."/>
            <person name="Banfield J.F."/>
        </authorList>
    </citation>
    <scope>NUCLEOTIDE SEQUENCE [LARGE SCALE GENOMIC DNA]</scope>
    <source>
        <strain evidence="1">CG11_big_fil_rev_8_21_14_0_20_44_10</strain>
    </source>
</reference>
<dbReference type="PANTHER" id="PTHR39166:SF1">
    <property type="entry name" value="BLL1166 PROTEIN"/>
    <property type="match status" value="1"/>
</dbReference>
<dbReference type="AlphaFoldDB" id="A0A2H0KQN6"/>
<evidence type="ECO:0008006" key="3">
    <source>
        <dbReference type="Google" id="ProtNLM"/>
    </source>
</evidence>
<organism evidence="1 2">
    <name type="scientific">Candidatus Portnoybacteria bacterium CG11_big_fil_rev_8_21_14_0_20_44_10</name>
    <dbReference type="NCBI Taxonomy" id="1974818"/>
    <lineage>
        <taxon>Bacteria</taxon>
        <taxon>Candidatus Portnoyibacteriota</taxon>
    </lineage>
</organism>
<dbReference type="Proteomes" id="UP000231550">
    <property type="component" value="Unassembled WGS sequence"/>
</dbReference>
<dbReference type="Pfam" id="PF06042">
    <property type="entry name" value="NTP_transf_6"/>
    <property type="match status" value="1"/>
</dbReference>
<gene>
    <name evidence="1" type="ORF">COV85_01880</name>
</gene>
<protein>
    <recommendedName>
        <fullName evidence="3">Nucleotidyltransferase family protein</fullName>
    </recommendedName>
</protein>
<dbReference type="InterPro" id="IPR009267">
    <property type="entry name" value="NTP_transf_6"/>
</dbReference>
<evidence type="ECO:0000313" key="1">
    <source>
        <dbReference type="EMBL" id="PIQ74478.1"/>
    </source>
</evidence>
<accession>A0A2H0KQN6</accession>
<dbReference type="EMBL" id="PCVN01000048">
    <property type="protein sequence ID" value="PIQ74478.1"/>
    <property type="molecule type" value="Genomic_DNA"/>
</dbReference>
<name>A0A2H0KQN6_9BACT</name>
<proteinExistence type="predicted"/>
<dbReference type="PANTHER" id="PTHR39166">
    <property type="entry name" value="BLL1166 PROTEIN"/>
    <property type="match status" value="1"/>
</dbReference>